<evidence type="ECO:0000313" key="4">
    <source>
        <dbReference type="Proteomes" id="UP001144205"/>
    </source>
</evidence>
<keyword evidence="4" id="KW-1185">Reference proteome</keyword>
<protein>
    <recommendedName>
        <fullName evidence="2">TNase-like domain-containing protein</fullName>
    </recommendedName>
</protein>
<dbReference type="SUPFAM" id="SSF50199">
    <property type="entry name" value="Staphylococcal nuclease"/>
    <property type="match status" value="1"/>
</dbReference>
<accession>A0ABQ5LTJ0</accession>
<comment type="caution">
    <text evidence="3">The sequence shown here is derived from an EMBL/GenBank/DDBJ whole genome shotgun (WGS) entry which is preliminary data.</text>
</comment>
<dbReference type="RefSeq" id="WP_281842330.1">
    <property type="nucleotide sequence ID" value="NZ_BROH01000006.1"/>
</dbReference>
<dbReference type="Gene3D" id="2.40.50.90">
    <property type="match status" value="1"/>
</dbReference>
<dbReference type="Proteomes" id="UP001144205">
    <property type="component" value="Unassembled WGS sequence"/>
</dbReference>
<keyword evidence="1" id="KW-0732">Signal</keyword>
<dbReference type="Pfam" id="PF00565">
    <property type="entry name" value="SNase"/>
    <property type="match status" value="1"/>
</dbReference>
<dbReference type="InterPro" id="IPR035437">
    <property type="entry name" value="SNase_OB-fold_sf"/>
</dbReference>
<dbReference type="EMBL" id="BROH01000006">
    <property type="protein sequence ID" value="GKY88283.1"/>
    <property type="molecule type" value="Genomic_DNA"/>
</dbReference>
<feature type="chain" id="PRO_5046220627" description="TNase-like domain-containing protein" evidence="1">
    <location>
        <begin position="23"/>
        <end position="174"/>
    </location>
</feature>
<evidence type="ECO:0000259" key="2">
    <source>
        <dbReference type="SMART" id="SM00318"/>
    </source>
</evidence>
<name>A0ABQ5LTJ0_9RHOB</name>
<dbReference type="SMART" id="SM00318">
    <property type="entry name" value="SNc"/>
    <property type="match status" value="1"/>
</dbReference>
<feature type="signal peptide" evidence="1">
    <location>
        <begin position="1"/>
        <end position="22"/>
    </location>
</feature>
<reference evidence="3" key="1">
    <citation type="journal article" date="2023" name="Int. J. Syst. Evol. Microbiol.">
        <title>Sinisalibacter aestuarii sp. nov., isolated from estuarine sediment of the Arakawa River.</title>
        <authorList>
            <person name="Arafat S.T."/>
            <person name="Hirano S."/>
            <person name="Sato A."/>
            <person name="Takeuchi K."/>
            <person name="Yasuda T."/>
            <person name="Terahara T."/>
            <person name="Hamada M."/>
            <person name="Kobayashi T."/>
        </authorList>
    </citation>
    <scope>NUCLEOTIDE SEQUENCE</scope>
    <source>
        <strain evidence="3">B-399</strain>
    </source>
</reference>
<sequence length="174" mass="19171">MSPGKATILSLFFISLSSYFVAGEALGQDGDEVSGMAEVIDADIIRVGTQRVILWGLDAPERSQFCYKDGDKWGCADAARRTLELLAGRGEVTCYLLGEPDPFNRRYGVCESGGVAINDEMVRRGMALALEEQSSDYVDAQIEAISEERGLWQLGVEFDAPWDFRRTNTPGGYR</sequence>
<gene>
    <name evidence="3" type="ORF">STA1M1_21520</name>
</gene>
<evidence type="ECO:0000256" key="1">
    <source>
        <dbReference type="SAM" id="SignalP"/>
    </source>
</evidence>
<feature type="domain" description="TNase-like" evidence="2">
    <location>
        <begin position="30"/>
        <end position="154"/>
    </location>
</feature>
<dbReference type="InterPro" id="IPR016071">
    <property type="entry name" value="Staphylococal_nuclease_OB-fold"/>
</dbReference>
<organism evidence="3 4">
    <name type="scientific">Sinisalibacter aestuarii</name>
    <dbReference type="NCBI Taxonomy" id="2949426"/>
    <lineage>
        <taxon>Bacteria</taxon>
        <taxon>Pseudomonadati</taxon>
        <taxon>Pseudomonadota</taxon>
        <taxon>Alphaproteobacteria</taxon>
        <taxon>Rhodobacterales</taxon>
        <taxon>Roseobacteraceae</taxon>
        <taxon>Sinisalibacter</taxon>
    </lineage>
</organism>
<evidence type="ECO:0000313" key="3">
    <source>
        <dbReference type="EMBL" id="GKY88283.1"/>
    </source>
</evidence>
<proteinExistence type="predicted"/>